<dbReference type="EMBL" id="LN853759">
    <property type="protein sequence ID" value="CRY96631.1"/>
    <property type="molecule type" value="Genomic_DNA"/>
</dbReference>
<reference evidence="2" key="1">
    <citation type="submission" date="2015-06" db="EMBL/GenBank/DDBJ databases">
        <authorList>
            <person name="Joergensen T."/>
        </authorList>
    </citation>
    <scope>NUCLEOTIDE SEQUENCE</scope>
    <source>
        <strain evidence="2">RGFK1183</strain>
    </source>
</reference>
<accession>A0A0H5Q3J3</accession>
<protein>
    <submittedName>
        <fullName evidence="2">Uncharacterized protein</fullName>
    </submittedName>
</protein>
<feature type="compositionally biased region" description="Polar residues" evidence="1">
    <location>
        <begin position="221"/>
        <end position="233"/>
    </location>
</feature>
<reference evidence="2" key="2">
    <citation type="submission" date="2015-07" db="EMBL/GenBank/DDBJ databases">
        <title>Plasmids, circular viruses and viroids from rat gut.</title>
        <authorList>
            <person name="Jorgensen T.J."/>
            <person name="Hansen M.A."/>
            <person name="Xu Z."/>
            <person name="Tabak M.A."/>
            <person name="Sorensen S.J."/>
            <person name="Hansen L.H."/>
        </authorList>
    </citation>
    <scope>NUCLEOTIDE SEQUENCE</scope>
    <source>
        <strain evidence="2">RGFK1183</strain>
    </source>
</reference>
<evidence type="ECO:0000313" key="2">
    <source>
        <dbReference type="EMBL" id="CRY96631.1"/>
    </source>
</evidence>
<feature type="region of interest" description="Disordered" evidence="1">
    <location>
        <begin position="213"/>
        <end position="233"/>
    </location>
</feature>
<organism evidence="2">
    <name type="scientific">uncultured prokaryote</name>
    <dbReference type="NCBI Taxonomy" id="198431"/>
    <lineage>
        <taxon>unclassified sequences</taxon>
        <taxon>environmental samples</taxon>
    </lineage>
</organism>
<dbReference type="AlphaFoldDB" id="A0A0H5Q3J3"/>
<proteinExistence type="predicted"/>
<name>A0A0H5Q3J3_9ZZZZ</name>
<evidence type="ECO:0000256" key="1">
    <source>
        <dbReference type="SAM" id="MobiDB-lite"/>
    </source>
</evidence>
<sequence>MAESLILAQVCLAADTTIPADLAVNTFHFTVDPEVDAGPDLTIEQVITGERPLATDENGIHGDLSDLYVAIENYISVNVDIPTSVVKYINLSDPAPRIPLLELPFDPAPDISSSGLPSEVAICSSFEAAKVSGVNQARRRNRVFLGPLSLGTIVGPPYGVVHANVRTVIADAFENFALNSETQAHWTWVVYSPTDDLTHNIANGWVDDAFDTQRRRGQEPTVRTNWTQVSGTA</sequence>